<sequence length="139" mass="16240">MRPRNDKRRALSEGFKSSVGTRKYSFWIARSKPCYHGFERAIRNEYFRVPTLDLKPSDSAHLSSLRGRKSEGRLPGEDNWHNTRGESFFSYHGFERAIRNEYFRVPTLDLKPSDSAHLLSLRGRKSEGRLPGEDNWHNT</sequence>
<dbReference type="EMBL" id="JANPWB010000016">
    <property type="protein sequence ID" value="KAJ1081276.1"/>
    <property type="molecule type" value="Genomic_DNA"/>
</dbReference>
<reference evidence="2" key="1">
    <citation type="journal article" date="2022" name="bioRxiv">
        <title>Sequencing and chromosome-scale assembly of the giantPleurodeles waltlgenome.</title>
        <authorList>
            <person name="Brown T."/>
            <person name="Elewa A."/>
            <person name="Iarovenko S."/>
            <person name="Subramanian E."/>
            <person name="Araus A.J."/>
            <person name="Petzold A."/>
            <person name="Susuki M."/>
            <person name="Suzuki K.-i.T."/>
            <person name="Hayashi T."/>
            <person name="Toyoda A."/>
            <person name="Oliveira C."/>
            <person name="Osipova E."/>
            <person name="Leigh N.D."/>
            <person name="Simon A."/>
            <person name="Yun M.H."/>
        </authorList>
    </citation>
    <scope>NUCLEOTIDE SEQUENCE</scope>
    <source>
        <strain evidence="2">20211129_DDA</strain>
        <tissue evidence="2">Liver</tissue>
    </source>
</reference>
<keyword evidence="3" id="KW-1185">Reference proteome</keyword>
<proteinExistence type="predicted"/>
<evidence type="ECO:0000313" key="3">
    <source>
        <dbReference type="Proteomes" id="UP001066276"/>
    </source>
</evidence>
<evidence type="ECO:0000313" key="2">
    <source>
        <dbReference type="EMBL" id="KAJ1081276.1"/>
    </source>
</evidence>
<comment type="caution">
    <text evidence="2">The sequence shown here is derived from an EMBL/GenBank/DDBJ whole genome shotgun (WGS) entry which is preliminary data.</text>
</comment>
<evidence type="ECO:0000256" key="1">
    <source>
        <dbReference type="SAM" id="MobiDB-lite"/>
    </source>
</evidence>
<dbReference type="AlphaFoldDB" id="A0AAV7KPJ1"/>
<feature type="compositionally biased region" description="Basic and acidic residues" evidence="1">
    <location>
        <begin position="68"/>
        <end position="79"/>
    </location>
</feature>
<organism evidence="2 3">
    <name type="scientific">Pleurodeles waltl</name>
    <name type="common">Iberian ribbed newt</name>
    <dbReference type="NCBI Taxonomy" id="8319"/>
    <lineage>
        <taxon>Eukaryota</taxon>
        <taxon>Metazoa</taxon>
        <taxon>Chordata</taxon>
        <taxon>Craniata</taxon>
        <taxon>Vertebrata</taxon>
        <taxon>Euteleostomi</taxon>
        <taxon>Amphibia</taxon>
        <taxon>Batrachia</taxon>
        <taxon>Caudata</taxon>
        <taxon>Salamandroidea</taxon>
        <taxon>Salamandridae</taxon>
        <taxon>Pleurodelinae</taxon>
        <taxon>Pleurodeles</taxon>
    </lineage>
</organism>
<feature type="region of interest" description="Disordered" evidence="1">
    <location>
        <begin position="58"/>
        <end position="79"/>
    </location>
</feature>
<protein>
    <submittedName>
        <fullName evidence="2">Uncharacterized protein</fullName>
    </submittedName>
</protein>
<accession>A0AAV7KPJ1</accession>
<gene>
    <name evidence="2" type="ORF">NDU88_001458</name>
</gene>
<dbReference type="Proteomes" id="UP001066276">
    <property type="component" value="Chromosome 12"/>
</dbReference>
<name>A0AAV7KPJ1_PLEWA</name>